<evidence type="ECO:0000313" key="1">
    <source>
        <dbReference type="EMBL" id="KAJ5110868.1"/>
    </source>
</evidence>
<accession>A0A9W9G2P1</accession>
<organism evidence="1 2">
    <name type="scientific">Penicillium argentinense</name>
    <dbReference type="NCBI Taxonomy" id="1131581"/>
    <lineage>
        <taxon>Eukaryota</taxon>
        <taxon>Fungi</taxon>
        <taxon>Dikarya</taxon>
        <taxon>Ascomycota</taxon>
        <taxon>Pezizomycotina</taxon>
        <taxon>Eurotiomycetes</taxon>
        <taxon>Eurotiomycetidae</taxon>
        <taxon>Eurotiales</taxon>
        <taxon>Aspergillaceae</taxon>
        <taxon>Penicillium</taxon>
    </lineage>
</organism>
<sequence>MAVRCSACGQWIKTTGGAHNCPGSSKAKEEEHVILNINSKDNEHHREGDSNYQYDVLLLHYVASISAT</sequence>
<dbReference type="Proteomes" id="UP001149074">
    <property type="component" value="Unassembled WGS sequence"/>
</dbReference>
<dbReference type="GeneID" id="81352876"/>
<protein>
    <submittedName>
        <fullName evidence="1">Uncharacterized protein</fullName>
    </submittedName>
</protein>
<gene>
    <name evidence="1" type="ORF">N7532_001403</name>
</gene>
<reference evidence="1" key="2">
    <citation type="journal article" date="2023" name="IMA Fungus">
        <title>Comparative genomic study of the Penicillium genus elucidates a diverse pangenome and 15 lateral gene transfer events.</title>
        <authorList>
            <person name="Petersen C."/>
            <person name="Sorensen T."/>
            <person name="Nielsen M.R."/>
            <person name="Sondergaard T.E."/>
            <person name="Sorensen J.L."/>
            <person name="Fitzpatrick D.A."/>
            <person name="Frisvad J.C."/>
            <person name="Nielsen K.L."/>
        </authorList>
    </citation>
    <scope>NUCLEOTIDE SEQUENCE</scope>
    <source>
        <strain evidence="1">IBT 30761</strain>
    </source>
</reference>
<dbReference type="EMBL" id="JAPQKI010000002">
    <property type="protein sequence ID" value="KAJ5110868.1"/>
    <property type="molecule type" value="Genomic_DNA"/>
</dbReference>
<dbReference type="AlphaFoldDB" id="A0A9W9G2P1"/>
<dbReference type="OrthoDB" id="4366490at2759"/>
<comment type="caution">
    <text evidence="1">The sequence shown here is derived from an EMBL/GenBank/DDBJ whole genome shotgun (WGS) entry which is preliminary data.</text>
</comment>
<keyword evidence="2" id="KW-1185">Reference proteome</keyword>
<evidence type="ECO:0000313" key="2">
    <source>
        <dbReference type="Proteomes" id="UP001149074"/>
    </source>
</evidence>
<proteinExistence type="predicted"/>
<name>A0A9W9G2P1_9EURO</name>
<dbReference type="RefSeq" id="XP_056478938.1">
    <property type="nucleotide sequence ID" value="XM_056613897.1"/>
</dbReference>
<reference evidence="1" key="1">
    <citation type="submission" date="2022-11" db="EMBL/GenBank/DDBJ databases">
        <authorList>
            <person name="Petersen C."/>
        </authorList>
    </citation>
    <scope>NUCLEOTIDE SEQUENCE</scope>
    <source>
        <strain evidence="1">IBT 30761</strain>
    </source>
</reference>